<dbReference type="PANTHER" id="PTHR11662:SF399">
    <property type="entry name" value="FI19708P1-RELATED"/>
    <property type="match status" value="1"/>
</dbReference>
<protein>
    <recommendedName>
        <fullName evidence="7">Major facilitator superfamily (MFS) profile domain-containing protein</fullName>
    </recommendedName>
</protein>
<dbReference type="InterPro" id="IPR036259">
    <property type="entry name" value="MFS_trans_sf"/>
</dbReference>
<feature type="transmembrane region" description="Helical" evidence="6">
    <location>
        <begin position="366"/>
        <end position="390"/>
    </location>
</feature>
<reference evidence="8 9" key="1">
    <citation type="journal article" date="2014" name="BMC Genomics">
        <title>Comparison of environmental and isolate Sulfobacillus genomes reveals diverse carbon, sulfur, nitrogen, and hydrogen metabolisms.</title>
        <authorList>
            <person name="Justice N.B."/>
            <person name="Norman A."/>
            <person name="Brown C.T."/>
            <person name="Singh A."/>
            <person name="Thomas B.C."/>
            <person name="Banfield J.F."/>
        </authorList>
    </citation>
    <scope>NUCLEOTIDE SEQUENCE [LARGE SCALE GENOMIC DNA]</scope>
    <source>
        <strain evidence="8">AMDSBA1</strain>
    </source>
</reference>
<gene>
    <name evidence="8" type="ORF">C7B43_09095</name>
</gene>
<dbReference type="Proteomes" id="UP000242699">
    <property type="component" value="Unassembled WGS sequence"/>
</dbReference>
<feature type="transmembrane region" description="Helical" evidence="6">
    <location>
        <begin position="396"/>
        <end position="418"/>
    </location>
</feature>
<keyword evidence="5 6" id="KW-0472">Membrane</keyword>
<evidence type="ECO:0000313" key="9">
    <source>
        <dbReference type="Proteomes" id="UP000242699"/>
    </source>
</evidence>
<dbReference type="Pfam" id="PF07690">
    <property type="entry name" value="MFS_1"/>
    <property type="match status" value="1"/>
</dbReference>
<evidence type="ECO:0000256" key="5">
    <source>
        <dbReference type="ARBA" id="ARBA00023136"/>
    </source>
</evidence>
<comment type="caution">
    <text evidence="8">The sequence shown here is derived from an EMBL/GenBank/DDBJ whole genome shotgun (WGS) entry which is preliminary data.</text>
</comment>
<organism evidence="8 9">
    <name type="scientific">Sulfobacillus benefaciens</name>
    <dbReference type="NCBI Taxonomy" id="453960"/>
    <lineage>
        <taxon>Bacteria</taxon>
        <taxon>Bacillati</taxon>
        <taxon>Bacillota</taxon>
        <taxon>Clostridia</taxon>
        <taxon>Eubacteriales</taxon>
        <taxon>Clostridiales Family XVII. Incertae Sedis</taxon>
        <taxon>Sulfobacillus</taxon>
    </lineage>
</organism>
<dbReference type="GO" id="GO:0005886">
    <property type="term" value="C:plasma membrane"/>
    <property type="evidence" value="ECO:0007669"/>
    <property type="project" value="UniProtKB-SubCell"/>
</dbReference>
<feature type="transmembrane region" description="Helical" evidence="6">
    <location>
        <begin position="59"/>
        <end position="79"/>
    </location>
</feature>
<dbReference type="AlphaFoldDB" id="A0A2T2X3R5"/>
<keyword evidence="2" id="KW-0813">Transport</keyword>
<proteinExistence type="predicted"/>
<name>A0A2T2X3R5_9FIRM</name>
<feature type="transmembrane region" description="Helical" evidence="6">
    <location>
        <begin position="148"/>
        <end position="168"/>
    </location>
</feature>
<evidence type="ECO:0000256" key="2">
    <source>
        <dbReference type="ARBA" id="ARBA00022448"/>
    </source>
</evidence>
<dbReference type="InterPro" id="IPR011701">
    <property type="entry name" value="MFS"/>
</dbReference>
<keyword evidence="4 6" id="KW-1133">Transmembrane helix</keyword>
<evidence type="ECO:0000313" key="8">
    <source>
        <dbReference type="EMBL" id="PSR29153.1"/>
    </source>
</evidence>
<comment type="subcellular location">
    <subcellularLocation>
        <location evidence="1">Cell membrane</location>
        <topology evidence="1">Multi-pass membrane protein</topology>
    </subcellularLocation>
</comment>
<dbReference type="PANTHER" id="PTHR11662">
    <property type="entry name" value="SOLUTE CARRIER FAMILY 17"/>
    <property type="match status" value="1"/>
</dbReference>
<dbReference type="SUPFAM" id="SSF103473">
    <property type="entry name" value="MFS general substrate transporter"/>
    <property type="match status" value="1"/>
</dbReference>
<dbReference type="InterPro" id="IPR020846">
    <property type="entry name" value="MFS_dom"/>
</dbReference>
<evidence type="ECO:0000256" key="4">
    <source>
        <dbReference type="ARBA" id="ARBA00022989"/>
    </source>
</evidence>
<feature type="transmembrane region" description="Helical" evidence="6">
    <location>
        <begin position="85"/>
        <end position="105"/>
    </location>
</feature>
<sequence>MVRTTETGVTGIRYPSYRWVVVLVIFLLALFENMSLLTTSIINPVLLKTFHFSTAQVGMLSSVAGWLAIPMAMIGGYAADRWGPKLVGGILLAVASIGNFLWAGAGGMGSMIVARIVYGIGGTGGSTPVGNRVIGYWTPKPERGRAAAIYNFSFPLGVLILTGIGAPLEFLWGWQAPLIGLGILGLIVLILWMLLVSNRPDQSRFVPPVQSHYLDEPKESEKIPLKTIIASPTLTGTGIAWALSGWSFVFLVAWLPAYFVMVKHLNLMQAGFAAVGPWIGGAVMGLLAGFITDYVFARTKSLRIARTYLAALGQFVFGLAILSTLFAQSVITVAILLFIAESLNELSASIFQVIPVDTLARRAGSATGWIFLLAQIMVTLSPLITGAFLIHGTQFLPAFLVAGILPLIGGVVLLTMVYPGQLGRNRGAI</sequence>
<dbReference type="Gene3D" id="1.20.1250.20">
    <property type="entry name" value="MFS general substrate transporter like domains"/>
    <property type="match status" value="2"/>
</dbReference>
<feature type="transmembrane region" description="Helical" evidence="6">
    <location>
        <begin position="174"/>
        <end position="195"/>
    </location>
</feature>
<dbReference type="PROSITE" id="PS50850">
    <property type="entry name" value="MFS"/>
    <property type="match status" value="1"/>
</dbReference>
<evidence type="ECO:0000256" key="6">
    <source>
        <dbReference type="SAM" id="Phobius"/>
    </source>
</evidence>
<feature type="transmembrane region" description="Helical" evidence="6">
    <location>
        <begin position="228"/>
        <end position="255"/>
    </location>
</feature>
<accession>A0A2T2X3R5</accession>
<feature type="transmembrane region" description="Helical" evidence="6">
    <location>
        <begin position="20"/>
        <end position="47"/>
    </location>
</feature>
<evidence type="ECO:0000256" key="1">
    <source>
        <dbReference type="ARBA" id="ARBA00004651"/>
    </source>
</evidence>
<evidence type="ECO:0000256" key="3">
    <source>
        <dbReference type="ARBA" id="ARBA00022692"/>
    </source>
</evidence>
<dbReference type="GO" id="GO:0022857">
    <property type="term" value="F:transmembrane transporter activity"/>
    <property type="evidence" value="ECO:0007669"/>
    <property type="project" value="InterPro"/>
</dbReference>
<feature type="domain" description="Major facilitator superfamily (MFS) profile" evidence="7">
    <location>
        <begin position="21"/>
        <end position="421"/>
    </location>
</feature>
<feature type="transmembrane region" description="Helical" evidence="6">
    <location>
        <begin position="275"/>
        <end position="296"/>
    </location>
</feature>
<keyword evidence="3 6" id="KW-0812">Transmembrane</keyword>
<dbReference type="InterPro" id="IPR050382">
    <property type="entry name" value="MFS_Na/Anion_cotransporter"/>
</dbReference>
<evidence type="ECO:0000259" key="7">
    <source>
        <dbReference type="PROSITE" id="PS50850"/>
    </source>
</evidence>
<dbReference type="EMBL" id="PXYT01000017">
    <property type="protein sequence ID" value="PSR29153.1"/>
    <property type="molecule type" value="Genomic_DNA"/>
</dbReference>